<reference evidence="2" key="1">
    <citation type="submission" date="2016-11" db="EMBL/GenBank/DDBJ databases">
        <authorList>
            <person name="Varghese N."/>
            <person name="Submissions S."/>
        </authorList>
    </citation>
    <scope>NUCLEOTIDE SEQUENCE [LARGE SCALE GENOMIC DNA]</scope>
    <source>
        <strain evidence="2">DSM 100572</strain>
    </source>
</reference>
<dbReference type="EMBL" id="FQXQ01000002">
    <property type="protein sequence ID" value="SHH56446.1"/>
    <property type="molecule type" value="Genomic_DNA"/>
</dbReference>
<sequence length="77" mass="9180">MKKIAWIFLALISCSKKEDTPCEEVNKGYITRLNNAKGINQKQQNLLILNQWIKEIRSYKCSPETYYKYYEEINNVD</sequence>
<organism evidence="1 2">
    <name type="scientific">Wenyingzhuangia marina</name>
    <dbReference type="NCBI Taxonomy" id="1195760"/>
    <lineage>
        <taxon>Bacteria</taxon>
        <taxon>Pseudomonadati</taxon>
        <taxon>Bacteroidota</taxon>
        <taxon>Flavobacteriia</taxon>
        <taxon>Flavobacteriales</taxon>
        <taxon>Flavobacteriaceae</taxon>
        <taxon>Wenyingzhuangia</taxon>
    </lineage>
</organism>
<dbReference type="Proteomes" id="UP000184109">
    <property type="component" value="Unassembled WGS sequence"/>
</dbReference>
<dbReference type="STRING" id="1195760.SAMN05444281_0956"/>
<proteinExistence type="predicted"/>
<keyword evidence="2" id="KW-1185">Reference proteome</keyword>
<protein>
    <submittedName>
        <fullName evidence="1">Uncharacterized protein</fullName>
    </submittedName>
</protein>
<dbReference type="OrthoDB" id="9932602at2"/>
<evidence type="ECO:0000313" key="2">
    <source>
        <dbReference type="Proteomes" id="UP000184109"/>
    </source>
</evidence>
<dbReference type="RefSeq" id="WP_073118861.1">
    <property type="nucleotide sequence ID" value="NZ_BMEN01000002.1"/>
</dbReference>
<gene>
    <name evidence="1" type="ORF">SAMN05444281_0956</name>
</gene>
<name>A0A1M5U0P8_9FLAO</name>
<accession>A0A1M5U0P8</accession>
<dbReference type="AlphaFoldDB" id="A0A1M5U0P8"/>
<evidence type="ECO:0000313" key="1">
    <source>
        <dbReference type="EMBL" id="SHH56446.1"/>
    </source>
</evidence>